<sequence length="466" mass="46316">MLHTTTLSPAATRPRLVLALTCAATSMVGLDTAIVNVALPSIQRDLGTGYAALQWVVVAYGLLLGGFLLLGGRLADRLGRRRLLVTGLAVFAGASLAAGAAHAPGLLIAARGAQGLGAALLVPAALSLLAVTFPDGRERHRALAVVGAVDGAAGAAGVVLSGLLTGGPGWRWAFLINVPAGLVLIGLATAFLVADRPEKRAGRFDVAGAVTATTALLLLAYTLHHATGHGWLAGTTLALFAAAAALLAVFVRIERRSADPLLPLPMLRNRSLVAANVTGVLAFGALMAFIFIGSLLMQQVLGYSPVATGLAWLATTVTIVVVAMAGGRLVTRAGVRASLVLGLTLLAVGAVWLARVPADAGYATDLLPAFLLAGVGFGLCGPAVQIGALTGVSQPAAGLASGLVETSRELGGAAGVAVVAAVLVSGSGLDGFRAAFGFVAVLAVLGVVAAVAGFGRKSGCAAAADA</sequence>
<feature type="transmembrane region" description="Helical" evidence="7">
    <location>
        <begin position="337"/>
        <end position="354"/>
    </location>
</feature>
<feature type="transmembrane region" description="Helical" evidence="7">
    <location>
        <begin position="272"/>
        <end position="297"/>
    </location>
</feature>
<dbReference type="Gene3D" id="1.20.1720.10">
    <property type="entry name" value="Multidrug resistance protein D"/>
    <property type="match status" value="1"/>
</dbReference>
<dbReference type="InterPro" id="IPR020846">
    <property type="entry name" value="MFS_dom"/>
</dbReference>
<dbReference type="InterPro" id="IPR005829">
    <property type="entry name" value="Sugar_transporter_CS"/>
</dbReference>
<dbReference type="Proteomes" id="UP000181980">
    <property type="component" value="Unassembled WGS sequence"/>
</dbReference>
<evidence type="ECO:0000256" key="3">
    <source>
        <dbReference type="ARBA" id="ARBA00022475"/>
    </source>
</evidence>
<dbReference type="EMBL" id="FNUC01000003">
    <property type="protein sequence ID" value="SEE75625.1"/>
    <property type="molecule type" value="Genomic_DNA"/>
</dbReference>
<evidence type="ECO:0000256" key="6">
    <source>
        <dbReference type="ARBA" id="ARBA00023136"/>
    </source>
</evidence>
<accession>A0A1H5LEY8</accession>
<dbReference type="CDD" id="cd17321">
    <property type="entry name" value="MFS_MMR_MDR_like"/>
    <property type="match status" value="1"/>
</dbReference>
<feature type="transmembrane region" description="Helical" evidence="7">
    <location>
        <begin position="170"/>
        <end position="194"/>
    </location>
</feature>
<dbReference type="InterPro" id="IPR036259">
    <property type="entry name" value="MFS_trans_sf"/>
</dbReference>
<evidence type="ECO:0000313" key="10">
    <source>
        <dbReference type="Proteomes" id="UP000181980"/>
    </source>
</evidence>
<feature type="transmembrane region" description="Helical" evidence="7">
    <location>
        <begin position="143"/>
        <end position="164"/>
    </location>
</feature>
<feature type="domain" description="Major facilitator superfamily (MFS) profile" evidence="8">
    <location>
        <begin position="17"/>
        <end position="458"/>
    </location>
</feature>
<keyword evidence="10" id="KW-1185">Reference proteome</keyword>
<proteinExistence type="predicted"/>
<evidence type="ECO:0000256" key="2">
    <source>
        <dbReference type="ARBA" id="ARBA00022448"/>
    </source>
</evidence>
<dbReference type="PRINTS" id="PR01036">
    <property type="entry name" value="TCRTETB"/>
</dbReference>
<dbReference type="Pfam" id="PF07690">
    <property type="entry name" value="MFS_1"/>
    <property type="match status" value="1"/>
</dbReference>
<feature type="transmembrane region" description="Helical" evidence="7">
    <location>
        <begin position="410"/>
        <end position="429"/>
    </location>
</feature>
<dbReference type="RefSeq" id="WP_069115030.1">
    <property type="nucleotide sequence ID" value="NZ_FNUC01000003.1"/>
</dbReference>
<dbReference type="SUPFAM" id="SSF103473">
    <property type="entry name" value="MFS general substrate transporter"/>
    <property type="match status" value="1"/>
</dbReference>
<evidence type="ECO:0000256" key="5">
    <source>
        <dbReference type="ARBA" id="ARBA00022989"/>
    </source>
</evidence>
<evidence type="ECO:0000259" key="8">
    <source>
        <dbReference type="PROSITE" id="PS50850"/>
    </source>
</evidence>
<feature type="transmembrane region" description="Helical" evidence="7">
    <location>
        <begin position="51"/>
        <end position="71"/>
    </location>
</feature>
<feature type="transmembrane region" description="Helical" evidence="7">
    <location>
        <begin position="309"/>
        <end position="330"/>
    </location>
</feature>
<dbReference type="GO" id="GO:0022857">
    <property type="term" value="F:transmembrane transporter activity"/>
    <property type="evidence" value="ECO:0007669"/>
    <property type="project" value="InterPro"/>
</dbReference>
<feature type="transmembrane region" description="Helical" evidence="7">
    <location>
        <begin position="113"/>
        <end position="131"/>
    </location>
</feature>
<keyword evidence="3" id="KW-1003">Cell membrane</keyword>
<feature type="transmembrane region" description="Helical" evidence="7">
    <location>
        <begin position="83"/>
        <end position="101"/>
    </location>
</feature>
<organism evidence="9 10">
    <name type="scientific">Jiangella alba</name>
    <dbReference type="NCBI Taxonomy" id="561176"/>
    <lineage>
        <taxon>Bacteria</taxon>
        <taxon>Bacillati</taxon>
        <taxon>Actinomycetota</taxon>
        <taxon>Actinomycetes</taxon>
        <taxon>Jiangellales</taxon>
        <taxon>Jiangellaceae</taxon>
        <taxon>Jiangella</taxon>
    </lineage>
</organism>
<dbReference type="Gene3D" id="1.20.1250.20">
    <property type="entry name" value="MFS general substrate transporter like domains"/>
    <property type="match status" value="1"/>
</dbReference>
<gene>
    <name evidence="9" type="ORF">SAMN04488561_2569</name>
</gene>
<feature type="transmembrane region" description="Helical" evidence="7">
    <location>
        <begin position="16"/>
        <end position="39"/>
    </location>
</feature>
<evidence type="ECO:0000256" key="7">
    <source>
        <dbReference type="SAM" id="Phobius"/>
    </source>
</evidence>
<evidence type="ECO:0000256" key="4">
    <source>
        <dbReference type="ARBA" id="ARBA00022692"/>
    </source>
</evidence>
<dbReference type="AlphaFoldDB" id="A0A1H5LEY8"/>
<keyword evidence="5 7" id="KW-1133">Transmembrane helix</keyword>
<dbReference type="PROSITE" id="PS50850">
    <property type="entry name" value="MFS"/>
    <property type="match status" value="1"/>
</dbReference>
<feature type="transmembrane region" description="Helical" evidence="7">
    <location>
        <begin position="206"/>
        <end position="224"/>
    </location>
</feature>
<dbReference type="GO" id="GO:0005886">
    <property type="term" value="C:plasma membrane"/>
    <property type="evidence" value="ECO:0007669"/>
    <property type="project" value="UniProtKB-SubCell"/>
</dbReference>
<dbReference type="STRING" id="561176.SAMN04488561_2569"/>
<feature type="transmembrane region" description="Helical" evidence="7">
    <location>
        <begin position="366"/>
        <end position="389"/>
    </location>
</feature>
<feature type="transmembrane region" description="Helical" evidence="7">
    <location>
        <begin position="435"/>
        <end position="454"/>
    </location>
</feature>
<feature type="transmembrane region" description="Helical" evidence="7">
    <location>
        <begin position="230"/>
        <end position="251"/>
    </location>
</feature>
<evidence type="ECO:0000313" key="9">
    <source>
        <dbReference type="EMBL" id="SEE75625.1"/>
    </source>
</evidence>
<dbReference type="PANTHER" id="PTHR42718">
    <property type="entry name" value="MAJOR FACILITATOR SUPERFAMILY MULTIDRUG TRANSPORTER MFSC"/>
    <property type="match status" value="1"/>
</dbReference>
<evidence type="ECO:0000256" key="1">
    <source>
        <dbReference type="ARBA" id="ARBA00004651"/>
    </source>
</evidence>
<name>A0A1H5LEY8_9ACTN</name>
<protein>
    <submittedName>
        <fullName evidence="9">Drug resistance transporter, EmrB/QacA subfamily</fullName>
    </submittedName>
</protein>
<dbReference type="PANTHER" id="PTHR42718:SF46">
    <property type="entry name" value="BLR6921 PROTEIN"/>
    <property type="match status" value="1"/>
</dbReference>
<comment type="subcellular location">
    <subcellularLocation>
        <location evidence="1">Cell membrane</location>
        <topology evidence="1">Multi-pass membrane protein</topology>
    </subcellularLocation>
</comment>
<keyword evidence="4 7" id="KW-0812">Transmembrane</keyword>
<keyword evidence="2" id="KW-0813">Transport</keyword>
<dbReference type="InterPro" id="IPR011701">
    <property type="entry name" value="MFS"/>
</dbReference>
<dbReference type="PROSITE" id="PS00216">
    <property type="entry name" value="SUGAR_TRANSPORT_1"/>
    <property type="match status" value="1"/>
</dbReference>
<dbReference type="OrthoDB" id="7375466at2"/>
<keyword evidence="6 7" id="KW-0472">Membrane</keyword>
<reference evidence="10" key="1">
    <citation type="submission" date="2016-10" db="EMBL/GenBank/DDBJ databases">
        <authorList>
            <person name="Varghese N."/>
            <person name="Submissions S."/>
        </authorList>
    </citation>
    <scope>NUCLEOTIDE SEQUENCE [LARGE SCALE GENOMIC DNA]</scope>
    <source>
        <strain evidence="10">DSM 45237</strain>
    </source>
</reference>